<dbReference type="EMBL" id="LK931336">
    <property type="protein sequence ID" value="CDZ84599.1"/>
    <property type="molecule type" value="Genomic_DNA"/>
</dbReference>
<protein>
    <recommendedName>
        <fullName evidence="2">Helix-turn-helix domain-containing protein</fullName>
    </recommendedName>
</protein>
<dbReference type="PATRIC" id="fig|545.12.peg.2776"/>
<gene>
    <name evidence="1" type="ORF">BN1086_02754</name>
</gene>
<dbReference type="SUPFAM" id="SSF46955">
    <property type="entry name" value="Putative DNA-binding domain"/>
    <property type="match status" value="1"/>
</dbReference>
<reference evidence="1" key="1">
    <citation type="submission" date="2014-06" db="EMBL/GenBank/DDBJ databases">
        <authorList>
            <person name="Urmite Genomes Urmite Genomes"/>
        </authorList>
    </citation>
    <scope>NUCLEOTIDE SEQUENCE</scope>
</reference>
<organism evidence="1">
    <name type="scientific">Citrobacter koseri</name>
    <name type="common">Citrobacter diversus</name>
    <dbReference type="NCBI Taxonomy" id="545"/>
    <lineage>
        <taxon>Bacteria</taxon>
        <taxon>Pseudomonadati</taxon>
        <taxon>Pseudomonadota</taxon>
        <taxon>Gammaproteobacteria</taxon>
        <taxon>Enterobacterales</taxon>
        <taxon>Enterobacteriaceae</taxon>
        <taxon>Citrobacter</taxon>
    </lineage>
</organism>
<dbReference type="AlphaFoldDB" id="A0A078LKE7"/>
<accession>A0A078LKE7</accession>
<evidence type="ECO:0008006" key="2">
    <source>
        <dbReference type="Google" id="ProtNLM"/>
    </source>
</evidence>
<proteinExistence type="predicted"/>
<evidence type="ECO:0000313" key="1">
    <source>
        <dbReference type="EMBL" id="CDZ84599.1"/>
    </source>
</evidence>
<name>A0A078LKE7_CITKO</name>
<sequence length="78" mass="9197">MSKFQIMEASSPSNIRLVSTNDLAQLLNCKPQTIRKWLCQDQLPSGLVRPKKINKKNYWLWDDVQSYILTLFAPEEKW</sequence>
<dbReference type="InterPro" id="IPR009061">
    <property type="entry name" value="DNA-bd_dom_put_sf"/>
</dbReference>